<dbReference type="SUPFAM" id="SSF82866">
    <property type="entry name" value="Multidrug efflux transporter AcrB transmembrane domain"/>
    <property type="match status" value="2"/>
</dbReference>
<keyword evidence="6 8" id="KW-1133">Transmembrane helix</keyword>
<feature type="transmembrane region" description="Helical" evidence="8">
    <location>
        <begin position="525"/>
        <end position="545"/>
    </location>
</feature>
<evidence type="ECO:0000256" key="6">
    <source>
        <dbReference type="ARBA" id="ARBA00022989"/>
    </source>
</evidence>
<sequence length="1016" mass="111124">MSLSTTSINRPVLATVLNLLLIIIGGIGLTFLGIRDYPSVDNPIITVRTTFPGANSDVIETQITEPIEAAVNGIPGIRSISSTSRDGTSYIKVEFNLDVDLETAANDVRNKVSEAQRKLPQDVDPPVVTKADADANPIYAVTVQSETMSLIELSQYADINIKERLQTIPGVSMVDTWGLKRYSVRMRMNPDLLAAYGLTPLDVRDAVTAQNIELPSGRIEGDNTELTVRTLGRLRTIDDFNELIVSRDGERVVRFKDIGEAVIDAEDTRSMLRRNGVPMVACVLIPQPGANYIDIVDRAYETVEQLKTELPKEIVLGDALDSTTFIRDSIYEVEESIVVAFALVVLIIFLFLRNWRTTLIPVLAIPISLVASFFIMYLAGFTINILTLLAIVLAIGLVVDDAIVVMENIYTKVEAGMDPKQAGIVGANEIFFAVIATTIALVAVFFPIVFLQGITGRLFREFAVVIAGAVVISSFVALTFTPMISTKLLTRNATDNRFYRWSEPFFRGMNNLYGRGLDAFLRHRWVAVLILAASGVAISFLWPAIPSEMAPLEDRSQINVSSTAPEGTSFDYMARYADRMSKLIDSLVPEQKGTMENVGRGSTNSASFNIMLVDADQRGRTQQEIADVLNGAVAEMTGARSYVTQQQTFGGGRGGLPVQYVIQAPTLDDLKEVLPAFMNEVAQSPVFSASDLNLKFTKPEVTVDINRDKASMLGVSVENIAQTLQLTMSEQRIGYYIMGGKQYQIMSQFDRGSRSKPTDLASIYVRNDQGNLIQLDNLVALSESSMPPQLYRYDRFVSATVSAGLAKGRTVGQGIAEMDRIKEHVLDSRFKTTLSGTSKDFVESTSSLLFAFGLALVLIYLVLAAQFESFVDPLVIMLTVPLALIGSLLVLWGFSQTMNIFSQIGIIMLIGLVCKNGILIVEFANQRKQDGLDKMEAIREAAVSRFRPILMTSLSTILGTLPMALATGAGAESRVSMGIAVVGGLVCSTLLTLFVIPAIYSYLSSKEAKNNDAHNE</sequence>
<dbReference type="Gene3D" id="3.30.70.1440">
    <property type="entry name" value="Multidrug efflux transporter AcrB pore domain"/>
    <property type="match status" value="1"/>
</dbReference>
<evidence type="ECO:0000256" key="5">
    <source>
        <dbReference type="ARBA" id="ARBA00022692"/>
    </source>
</evidence>
<keyword evidence="2" id="KW-0813">Transport</keyword>
<feature type="transmembrane region" description="Helical" evidence="8">
    <location>
        <begin position="385"/>
        <end position="410"/>
    </location>
</feature>
<dbReference type="PRINTS" id="PR00702">
    <property type="entry name" value="ACRIFLAVINRP"/>
</dbReference>
<evidence type="ECO:0000256" key="7">
    <source>
        <dbReference type="ARBA" id="ARBA00023136"/>
    </source>
</evidence>
<dbReference type="PANTHER" id="PTHR32063">
    <property type="match status" value="1"/>
</dbReference>
<keyword evidence="5 8" id="KW-0812">Transmembrane</keyword>
<name>A0A379MU48_9BACT</name>
<dbReference type="EMBL" id="UGVL01000001">
    <property type="protein sequence ID" value="SUE35075.1"/>
    <property type="molecule type" value="Genomic_DNA"/>
</dbReference>
<dbReference type="Proteomes" id="UP000255233">
    <property type="component" value="Unassembled WGS sequence"/>
</dbReference>
<feature type="transmembrane region" description="Helical" evidence="8">
    <location>
        <begin position="430"/>
        <end position="450"/>
    </location>
</feature>
<evidence type="ECO:0000256" key="2">
    <source>
        <dbReference type="ARBA" id="ARBA00022448"/>
    </source>
</evidence>
<protein>
    <submittedName>
        <fullName evidence="9">Efflux pump membrane transporter BepE</fullName>
    </submittedName>
</protein>
<dbReference type="Gene3D" id="3.30.70.1320">
    <property type="entry name" value="Multidrug efflux transporter AcrB pore domain like"/>
    <property type="match status" value="1"/>
</dbReference>
<evidence type="ECO:0000313" key="10">
    <source>
        <dbReference type="Proteomes" id="UP000255233"/>
    </source>
</evidence>
<dbReference type="SUPFAM" id="SSF82714">
    <property type="entry name" value="Multidrug efflux transporter AcrB TolC docking domain, DN and DC subdomains"/>
    <property type="match status" value="2"/>
</dbReference>
<dbReference type="GO" id="GO:0042910">
    <property type="term" value="F:xenobiotic transmembrane transporter activity"/>
    <property type="evidence" value="ECO:0007669"/>
    <property type="project" value="TreeGrafter"/>
</dbReference>
<proteinExistence type="predicted"/>
<dbReference type="SUPFAM" id="SSF82693">
    <property type="entry name" value="Multidrug efflux transporter AcrB pore domain, PN1, PN2, PC1 and PC2 subdomains"/>
    <property type="match status" value="3"/>
</dbReference>
<dbReference type="RefSeq" id="WP_027291168.1">
    <property type="nucleotide sequence ID" value="NZ_UGVL01000001.1"/>
</dbReference>
<feature type="transmembrane region" description="Helical" evidence="8">
    <location>
        <begin position="359"/>
        <end position="379"/>
    </location>
</feature>
<feature type="transmembrane region" description="Helical" evidence="8">
    <location>
        <begin position="900"/>
        <end position="925"/>
    </location>
</feature>
<gene>
    <name evidence="9" type="primary">bepE_3</name>
    <name evidence="9" type="ORF">NCTC11190_02320</name>
</gene>
<keyword evidence="10" id="KW-1185">Reference proteome</keyword>
<dbReference type="InterPro" id="IPR001036">
    <property type="entry name" value="Acrflvin-R"/>
</dbReference>
<dbReference type="STRING" id="880526.GCA_000427365_01500"/>
<feature type="transmembrane region" description="Helical" evidence="8">
    <location>
        <begin position="977"/>
        <end position="1000"/>
    </location>
</feature>
<dbReference type="OrthoDB" id="9758940at2"/>
<keyword evidence="7 8" id="KW-0472">Membrane</keyword>
<dbReference type="GO" id="GO:0005886">
    <property type="term" value="C:plasma membrane"/>
    <property type="evidence" value="ECO:0007669"/>
    <property type="project" value="UniProtKB-SubCell"/>
</dbReference>
<keyword evidence="3" id="KW-1003">Cell membrane</keyword>
<feature type="transmembrane region" description="Helical" evidence="8">
    <location>
        <begin position="946"/>
        <end position="965"/>
    </location>
</feature>
<dbReference type="Gene3D" id="1.20.1640.10">
    <property type="entry name" value="Multidrug efflux transporter AcrB transmembrane domain"/>
    <property type="match status" value="2"/>
</dbReference>
<reference evidence="9 10" key="1">
    <citation type="submission" date="2018-06" db="EMBL/GenBank/DDBJ databases">
        <authorList>
            <consortium name="Pathogen Informatics"/>
            <person name="Doyle S."/>
        </authorList>
    </citation>
    <scope>NUCLEOTIDE SEQUENCE [LARGE SCALE GENOMIC DNA]</scope>
    <source>
        <strain evidence="9 10">NCTC11190</strain>
    </source>
</reference>
<evidence type="ECO:0000256" key="8">
    <source>
        <dbReference type="SAM" id="Phobius"/>
    </source>
</evidence>
<evidence type="ECO:0000313" key="9">
    <source>
        <dbReference type="EMBL" id="SUE35075.1"/>
    </source>
</evidence>
<accession>A0A379MU48</accession>
<dbReference type="InterPro" id="IPR027463">
    <property type="entry name" value="AcrB_DN_DC_subdom"/>
</dbReference>
<feature type="transmembrane region" description="Helical" evidence="8">
    <location>
        <begin position="848"/>
        <end position="867"/>
    </location>
</feature>
<dbReference type="Gene3D" id="3.30.2090.10">
    <property type="entry name" value="Multidrug efflux transporter AcrB TolC docking domain, DN and DC subdomains"/>
    <property type="match status" value="2"/>
</dbReference>
<feature type="transmembrane region" description="Helical" evidence="8">
    <location>
        <begin position="12"/>
        <end position="34"/>
    </location>
</feature>
<organism evidence="9 10">
    <name type="scientific">Rikenella microfusus</name>
    <dbReference type="NCBI Taxonomy" id="28139"/>
    <lineage>
        <taxon>Bacteria</taxon>
        <taxon>Pseudomonadati</taxon>
        <taxon>Bacteroidota</taxon>
        <taxon>Bacteroidia</taxon>
        <taxon>Bacteroidales</taxon>
        <taxon>Rikenellaceae</taxon>
        <taxon>Rikenella</taxon>
    </lineage>
</organism>
<dbReference type="Pfam" id="PF00873">
    <property type="entry name" value="ACR_tran"/>
    <property type="match status" value="1"/>
</dbReference>
<dbReference type="AlphaFoldDB" id="A0A379MU48"/>
<keyword evidence="4" id="KW-0997">Cell inner membrane</keyword>
<evidence type="ECO:0000256" key="4">
    <source>
        <dbReference type="ARBA" id="ARBA00022519"/>
    </source>
</evidence>
<dbReference type="Gene3D" id="3.30.70.1430">
    <property type="entry name" value="Multidrug efflux transporter AcrB pore domain"/>
    <property type="match status" value="2"/>
</dbReference>
<dbReference type="PANTHER" id="PTHR32063:SF28">
    <property type="entry name" value="BLR2861 PROTEIN"/>
    <property type="match status" value="1"/>
</dbReference>
<feature type="transmembrane region" description="Helical" evidence="8">
    <location>
        <begin position="336"/>
        <end position="352"/>
    </location>
</feature>
<dbReference type="FunFam" id="1.20.1640.10:FF:000001">
    <property type="entry name" value="Efflux pump membrane transporter"/>
    <property type="match status" value="1"/>
</dbReference>
<evidence type="ECO:0000256" key="1">
    <source>
        <dbReference type="ARBA" id="ARBA00004429"/>
    </source>
</evidence>
<comment type="subcellular location">
    <subcellularLocation>
        <location evidence="1">Cell inner membrane</location>
        <topology evidence="1">Multi-pass membrane protein</topology>
    </subcellularLocation>
</comment>
<evidence type="ECO:0000256" key="3">
    <source>
        <dbReference type="ARBA" id="ARBA00022475"/>
    </source>
</evidence>
<feature type="transmembrane region" description="Helical" evidence="8">
    <location>
        <begin position="874"/>
        <end position="894"/>
    </location>
</feature>
<dbReference type="FunFam" id="3.30.70.1430:FF:000001">
    <property type="entry name" value="Efflux pump membrane transporter"/>
    <property type="match status" value="1"/>
</dbReference>
<feature type="transmembrane region" description="Helical" evidence="8">
    <location>
        <begin position="462"/>
        <end position="481"/>
    </location>
</feature>